<feature type="domain" description="Laminin EGF-like" evidence="15">
    <location>
        <begin position="766"/>
        <end position="816"/>
    </location>
</feature>
<feature type="domain" description="Laminin EGF-like" evidence="15">
    <location>
        <begin position="719"/>
        <end position="765"/>
    </location>
</feature>
<dbReference type="PROSITE" id="PS01248">
    <property type="entry name" value="EGF_LAM_1"/>
    <property type="match status" value="2"/>
</dbReference>
<feature type="transmembrane region" description="Helical" evidence="12">
    <location>
        <begin position="5040"/>
        <end position="5066"/>
    </location>
</feature>
<dbReference type="InterPro" id="IPR036116">
    <property type="entry name" value="FN3_sf"/>
</dbReference>
<dbReference type="Pfam" id="PF00041">
    <property type="entry name" value="fn3"/>
    <property type="match status" value="13"/>
</dbReference>
<feature type="domain" description="Fibronectin type-III" evidence="16">
    <location>
        <begin position="3684"/>
        <end position="3777"/>
    </location>
</feature>
<dbReference type="InterPro" id="IPR013320">
    <property type="entry name" value="ConA-like_dom_sf"/>
</dbReference>
<comment type="caution">
    <text evidence="18">The sequence shown here is derived from an EMBL/GenBank/DDBJ whole genome shotgun (WGS) entry which is preliminary data.</text>
</comment>
<dbReference type="PROSITE" id="PS50853">
    <property type="entry name" value="FN3"/>
    <property type="match status" value="29"/>
</dbReference>
<feature type="domain" description="Fibronectin type-III" evidence="16">
    <location>
        <begin position="4823"/>
        <end position="4932"/>
    </location>
</feature>
<dbReference type="FunFam" id="2.10.25.10:FF:000275">
    <property type="entry name" value="usherin"/>
    <property type="match status" value="2"/>
</dbReference>
<keyword evidence="6 11" id="KW-1015">Disulfide bond</keyword>
<evidence type="ECO:0000256" key="13">
    <source>
        <dbReference type="SAM" id="SignalP"/>
    </source>
</evidence>
<feature type="domain" description="Fibronectin type-III" evidence="16">
    <location>
        <begin position="4265"/>
        <end position="4357"/>
    </location>
</feature>
<dbReference type="InterPro" id="IPR003961">
    <property type="entry name" value="FN3_dom"/>
</dbReference>
<evidence type="ECO:0000256" key="10">
    <source>
        <dbReference type="PROSITE-ProRule" id="PRU00122"/>
    </source>
</evidence>
<dbReference type="PANTHER" id="PTHR46957:SF7">
    <property type="entry name" value="USHERIN"/>
    <property type="match status" value="1"/>
</dbReference>
<dbReference type="PANTHER" id="PTHR46957">
    <property type="entry name" value="CYTOKINE RECEPTOR"/>
    <property type="match status" value="1"/>
</dbReference>
<feature type="domain" description="Fibronectin type-III" evidence="16">
    <location>
        <begin position="3593"/>
        <end position="3683"/>
    </location>
</feature>
<dbReference type="Gene3D" id="2.60.40.10">
    <property type="entry name" value="Immunoglobulins"/>
    <property type="match status" value="31"/>
</dbReference>
<feature type="domain" description="Fibronectin type-III" evidence="16">
    <location>
        <begin position="3872"/>
        <end position="3966"/>
    </location>
</feature>
<dbReference type="SMART" id="SM00180">
    <property type="entry name" value="EGF_Lam"/>
    <property type="match status" value="10"/>
</dbReference>
<feature type="domain" description="Laminin EGF-like" evidence="15">
    <location>
        <begin position="609"/>
        <end position="661"/>
    </location>
</feature>
<dbReference type="GO" id="GO:0042995">
    <property type="term" value="C:cell projection"/>
    <property type="evidence" value="ECO:0007669"/>
    <property type="project" value="UniProtKB-SubCell"/>
</dbReference>
<dbReference type="InterPro" id="IPR050713">
    <property type="entry name" value="RTP_Phos/Ushers"/>
</dbReference>
<evidence type="ECO:0000313" key="19">
    <source>
        <dbReference type="Proteomes" id="UP000549394"/>
    </source>
</evidence>
<evidence type="ECO:0000256" key="12">
    <source>
        <dbReference type="SAM" id="Phobius"/>
    </source>
</evidence>
<dbReference type="Gene3D" id="2.60.120.200">
    <property type="match status" value="3"/>
</dbReference>
<feature type="domain" description="Fibronectin type-III" evidence="16">
    <location>
        <begin position="1121"/>
        <end position="1215"/>
    </location>
</feature>
<dbReference type="FunFam" id="2.10.25.10:FF:000090">
    <property type="entry name" value="laminin subunit alpha"/>
    <property type="match status" value="3"/>
</dbReference>
<feature type="disulfide bond" evidence="11">
    <location>
        <begin position="787"/>
        <end position="796"/>
    </location>
</feature>
<feature type="domain" description="Fibronectin type-III" evidence="16">
    <location>
        <begin position="3778"/>
        <end position="3868"/>
    </location>
</feature>
<sequence length="5182" mass="571756">MIKHLDTVLLFFIIFSTDNCFSQQTVRPFPSLRNLAKTKKISTVPSDATCGSGQREAFCLSSVIEESITTCKQGFCSQACPYRSSIVKDYLDLFKASGFDLCVTADTVNKRPNSNSGFSAVFKDDPKCTLIPADTILIQTTASFTFTSWAWLNSDVSGATPGHACIVYSGSLFEKYDHNSRETIIKITISPTTLIFTYKTSTSIKALNFPIQLEKKKWTFIALQVYELSASLFINGGLDLFSATQTIFLDSSIVDKGGTSKIGQNSMGNEQFVGRLQDIYFYHQVLTNREIIELYTGKLPEIPTQTKCRCPPDYPRVKPFFDHLCIKNGFPDDTKDVTIEVHLGDSFEVFYVILQFYSPLPKVITIEKKSTADSLVWTKWQLYSYDCLKVFGVPNNGPLSVPDAVNCLQLGTRGLTTPLSKGSITFGLLASEPVARPGYNDYYGTPSLFSFVKAAAVRIRMQEHYSVTNKRHKYYGISEFIVTGRCDCNGHASTCDMTKKPYVCSCETSSFTEGLKCDRCKAMYNKKPFRRGNQRLAYNCQPCECHSHATSCVYNATVDPFPNDFELGDGGVCVNCQHFTEGQHCDTCKMGYFRPIGRSLSATNVCELCNCFPAGVEQSNLECKKVGGQCSCKQNVGKRQCNECKDGYYNLRSANPLGCEPCSCDKRGVIDANSGTLPKCSPEKGSCKCKANVMEKRCDKCKYGYYNLDASNPSGCSPCNCDPLGSTSQFCDPITGNCKCKDRFGGRTCSDCSTGYYDKLNGCKACSCSTLGSKSSICDTSTGQCNCKTFVEGRACDACKTGYFNLGSDPHFGCAGCECVPEGTRGSASVCDKVTGGCACKLFVQGRTCNKCTPNAYGLSGSKFLGCTLCNCDTTGTVNGDILTSDDIPCDDTSGQCACLSKRLGRKCDSCESGYYRGKKNGEGCLLCNCLTITTEVGTTCNEQTGQCACLAGKGLGGRTCNACIPKFYGFKLDSSEPCKPCNCHSAGSISEVCDSQSGQCECKLLTQGRDCSDCKPGSSRLDATNPAGCSKAPYQQPPPDAEALSPTSLKLTWTPPDEPNGVISRYVVYRNEKMIANTSATEYVDTDLQPYTIYSYVVEAINVAGSTRSTTVLHRTPAAVPSNDIILSIFDVTSSRATFSWTEPSSTNGPISLYRLMAKLDDKEIILWSGNSLKATVKTLQAYSRYYVTVSACTLTGCNKTEPVELITREAEPLSQPLPNVVPKSATSFLIEWKPPKFPNGIIIGFEVFQRCADKSRSECKQHRIFSTKGQYDPLAPPGGQSSLPPPAMNYTVTDLTSFYTYEYQILSENAIGKTASEWISATTLQNIPINMSQPIITALNETALNITWSEPKLSIVRGIVVNYKLYFKSENDPERNPFAPPFLWILVFQGSSSDFTFVTGGLQPYEKYYYIVEVCNSVGCANSSSTEGLTAAAAPEQLERPIVNGLNSTAIKLEWKLPLKPNGPNPRYVLRRFIPSFNQPPQRVVKGTRFPGTGYYEFPPDVVPQGVGFLGFDLWFRTNSPFGLIIGALSGGNQEEMFAVQLVRKRPWFIFDPQDCLSTVTPTNDEGLPYYDGKWHHLYAVREGKRGYLRIDGRWIGERTANCGPGSGSVIGNNTGVYVGGLPDDFVMRRKLNLKDDRENLQQAHFSGCIRDVKILFRKTPTEDWRLLDWNNAIRHQKAALNWEGCPEYLPDNEQSRSFHFLGTGYVSFKKELFPNATDWIVELNIVSRKKNGLVFFIHSKASYVLLELFDGFLNYKFKNDKIYQNITMKEKYLCDGGSYLLRLSLLNGNLQVRITGVASVRKFVPVINPPTFFNSPIYFGGIKENSAAEKFLKENEMDYVLENHFYGCMQQLTINYKRISADSAFDSLNVNLDTCPPINSKKRDNSTCNISTTEVIYNGTNTSAIDFNLQPFSEYLYQVEAINNEGSTKTEWTRGRTKEWYPENVEKPAILKAINGFTILAEWTRPESFTGRILYYLIKAYIVKPLSPTFAVDKLNSPFEARLEIISGEEILWVNVTDVIPDYRYNVTVTACTVVGCIESDEGVEIDTPEEAPSNVSPPELVSVQSDSISIKWLQPKRPNGHLTGYILYNNGKRVYSGNERSFTLTGLQVYATYIIRIEACTKVGCTSSAEFKVGTAQLPPSQPDKPILTILGTNRLRVEWKTPTQLNGVLNRYLVYLSTQPNLNGSLAYNSTNLFTFTTLTNLEGGILYYVRVGACTFGGCSISQSSSAKTEESAPDGIVNPNVTSPSSSELNVTWSPPSLTNGVITEYRLYHNEIRVFNSSSSLFYLISGLQPYTLHSLRLVVCTIKGCASSDVVEIRTQEAPPIGTVGLELTVADSRSVNIRWTRVPVPNGKITYTTFFDGLYYRDIANWNYSTERERRSLYTSQEFNKLTKIEGLVPYSIYIVQVNASNSKGFVISNTQTAQMPMSYPDGVKEPTLISSNSRTVNVIWTKVGRSNSDDEPLFQLEFKAKLPNFPPIKLFPEPSTSTSFIKDNLEPFSQYEFRIIASNNYGIRASEWASITTKQDKPTGVDPPMIRNIKARSAFITWSPPLNSNGIISEYVIYANNKSIASFNGNTTSSQLIDAFLPNSNYIIKVKACTVAGCTVSGPSTEFKTLESPPEGVDAPKLTSPTPTSILISWEEPKQLNGVLKAYVLERRLQKDPGTITVVKTFSQQDNKQYIDSSKSIMPFTTYEYRIKVSNEAGETESTWSSIRTKPSRPSDVRPPNVFVLSPTSVNVSWISPLVLNGQLELFIIKFPLPRIEIANVSISTIIVKDLIPFTTYSITIIACTDGGCTESQPTVIRTFPSGPKLQTPPKGNPISQTYISVIWSKPLQPNGPSLEYELARMKIRQPLNPSSEGINGWSTIYRGNSTYYEDRGLTLFTTYQYRVTSYNNYGHVISLPSDEVTTFGGTPKKPATVKAVAISYISIQVSWIIPELVDLQGEIISFEVEITSSTFAKTEKLDSSQSFVLIENLEPSRDYSVIVTYTINGGASISSPAVQVTTPEGKPEGLSPPIITTASDTSLRLSWTAPTTSNGAISGYYIYKNEEKIDPSIKVPSTYLLTNLTPFIVYTIVLEACTRFACTKAEPVRRATIESLPMGIDPPTATVFNSSTILIKWKSPSSPNGVISGYKLFKKSYIPCSEKPTTNKPPIKPCSYVKCSLQENICGRLCYTGQKTCCSGVLYDNKKDYVCCGVKYVRRLATANSICCGDTLYEKRTGFSCCGNRYVRLSSDDICCIDPKEDRVEVGLGDTCCSSIPFSSNSSQICCEGTFLEAHSKSCCGGQAIDKSQGLTCCGNGITGKWYEKDISKSCCSSEYTTTALMVCCPNAYGSAKLYTYKTVEDKASANEKCCGDNLIAADKSCCGSTPFDASIQVCAEKPTIGSGQRDCGKNSICSLAQAPNAYCDECNFDRSNYKCVTYNEDYSESPEPDDTADTKLCLSDPVLLYEGDELEYTDSNLFPFTKYQYAIRAENSIGGTESDYRIATTKSSLPEGVDPPVAKVNKENVDIILLTWRKPSNPNGQITYYLIKRNNVEMFKTTSKQEFTDNNGIEPYKTYVYTLTVCNIAGCRTSSPIQVATLQSRPESVFPPKVANLTSRSIQLQWQMPAKSNGILMKFVVYELTTVTSTVMSPNAKLLILDDLTPYTTMKFSLEACTEVGCTNSTFLDVTTLEDRPDDILPPRPFALSSSSVKIDWSPPEKPNGIITQYTLLRSVSADSILVAIYEGLNLQVIDKISSKGQTVNYVIEVSTVVGATRSNPASINLPTDSPVIVSPPENVEVLSSTSIKVTWKPVTGNIDQYRIVLNPGLETQLVKGVGKVTETIINGLLPYTFYDVRLQACLSGLDLGCGTSLGKTVRTSEAIPDGVPIPKLLAVSDNVIDISWTPPLKPNGVIRAYEIRRRDDGDTGNGIPVGIVNDKTTFRNKGGRINPFTIYNYAIVAINSVGRAIGEWGSVRSLEAPPTGLSDPIISSIGSRRVGLKWTAPKNPNGIIIKYTISYRWSTNEPTNPERTQSVAVPGDLLSTSVSGLFPFTNYKFKLIAENKEGSEETNTIDAKTAQSSPSGVNPISVELLSSGKAVILRWDAPKQKNGVITEYAIYENGARIYQGLSTVFELTRLKPFTEYQLILEACTSIGCTRTKPNKFKTAEIEPSSQLPPILNSSANANNVTIKWTPPIEPNGNIIRYDVLRRDLGARRSKRSTSERIVFSTTDTQQQNFEFTDSNLKAYNKYEYAIRAINSKGSTISPWTVVETPQGIPEFVEKPRLSYVKDHWDRLLIEWSEPAKSNGILKSYLLTRNDTVPLSFDAGDKLRYVDLGLSAFTFYSYTITACTGGGCSISKPALIQTKETEPLSVGKPSIDVIDSTSLNISWTEPSTSNGHISKYKLTMDDSVIYEGLDYFFVAKSLIPAKSYRFKIIACTSGGCTESGEITGQPDEAPPEDLKAPKLKVTSSKSILVTWKMPTKPNGLIIGYDVKRNGQTVGSSTPSFRYEDSDLQPATAYTYIIEAWNNKGSVRSPPATAKTYDDSPEGLSKPIVKGVSSSSVYALWQEPVKPNGIIANYTLYYTPHKPEGTVSDKLEFLGGKKQYNTTIDGLRVWTEYRFSVEACTNSGCVVSEDAIIRTLSARPEELSPPNLTPSFDKHGAHSGVSIRWTPPKRPNGVISKYQLERKFANNGTVIIYEGPLLRFEDTDPLLKANSEYEYRIRVFNEDYSKTSAWSKVKTNEGFPEQVPSPKIEATSSTTITVQILDAQLSNGKITLYIIYVFEEKAYEGNSKTAIVGQGTLKLKPFTTYEIRSAVCTIVGCTKSEKVLVATKAEKPTGISKIFTDSIQSNSIKLKWNEPSSPNGNLSGYILKMAKTCPYPYADKLPGLTCTNGSISVAYRGPDTSFQAVDLEPFTNYAFELNAVNLEKGVSLESSKATFTSGQKAPKYDELPKTIWKENEVVVDWSSSFLIYASVIRFVLYKDDKIEYSGLELSKAIATPSKDDTYRLWVTLETVMGTARSKTLICLSNKAICNTVTEELSAVSKKEVYEEVWFIILLLLILLILIVVVVICCLRASAKKSNGSRAKRRTNHFISDPFDYGATRSDVGVASITQTLPDTRVGYTNPALSRPSSVPDLTADKLSQQSKWDDVDSFDGHAYIDSGLHSLAYGEEDDSSDAPVSILKERTVFTDTHL</sequence>
<dbReference type="SUPFAM" id="SSF49265">
    <property type="entry name" value="Fibronectin type III"/>
    <property type="match status" value="20"/>
</dbReference>
<dbReference type="PROSITE" id="PS50027">
    <property type="entry name" value="EGF_LAM_2"/>
    <property type="match status" value="6"/>
</dbReference>
<reference evidence="18 19" key="1">
    <citation type="submission" date="2020-08" db="EMBL/GenBank/DDBJ databases">
        <authorList>
            <person name="Hejnol A."/>
        </authorList>
    </citation>
    <scope>NUCLEOTIDE SEQUENCE [LARGE SCALE GENOMIC DNA]</scope>
</reference>
<dbReference type="FunFam" id="2.10.25.10:FF:000224">
    <property type="entry name" value="Usherin"/>
    <property type="match status" value="1"/>
</dbReference>
<dbReference type="SMART" id="SM00060">
    <property type="entry name" value="FN3"/>
    <property type="match status" value="33"/>
</dbReference>
<feature type="domain" description="Fibronectin type-III" evidence="16">
    <location>
        <begin position="4636"/>
        <end position="4730"/>
    </location>
</feature>
<keyword evidence="12" id="KW-0472">Membrane</keyword>
<keyword evidence="9 11" id="KW-0424">Laminin EGF-like domain</keyword>
<feature type="domain" description="Fibronectin type-III" evidence="16">
    <location>
        <begin position="2724"/>
        <end position="2816"/>
    </location>
</feature>
<feature type="domain" description="Fibronectin type-III" evidence="16">
    <location>
        <begin position="1217"/>
        <end position="1328"/>
    </location>
</feature>
<dbReference type="Pfam" id="PF13385">
    <property type="entry name" value="Laminin_G_3"/>
    <property type="match status" value="1"/>
</dbReference>
<feature type="domain" description="Fibronectin type-III" evidence="16">
    <location>
        <begin position="2817"/>
        <end position="2921"/>
    </location>
</feature>
<dbReference type="InterPro" id="IPR001791">
    <property type="entry name" value="Laminin_G"/>
</dbReference>
<dbReference type="InterPro" id="IPR002049">
    <property type="entry name" value="LE_dom"/>
</dbReference>
<dbReference type="InterPro" id="IPR008211">
    <property type="entry name" value="Laminin_N"/>
</dbReference>
<dbReference type="SMART" id="SM00136">
    <property type="entry name" value="LamNT"/>
    <property type="match status" value="1"/>
</dbReference>
<protein>
    <submittedName>
        <fullName evidence="18">DgyrCDS11497</fullName>
    </submittedName>
</protein>
<feature type="disulfide bond" evidence="10">
    <location>
        <begin position="1851"/>
        <end position="1878"/>
    </location>
</feature>
<evidence type="ECO:0000256" key="7">
    <source>
        <dbReference type="ARBA" id="ARBA00023180"/>
    </source>
</evidence>
<dbReference type="GO" id="GO:0048513">
    <property type="term" value="P:animal organ development"/>
    <property type="evidence" value="ECO:0007669"/>
    <property type="project" value="UniProtKB-ARBA"/>
</dbReference>
<feature type="domain" description="Laminin G" evidence="14">
    <location>
        <begin position="1698"/>
        <end position="1878"/>
    </location>
</feature>
<dbReference type="FunFam" id="2.60.40.10:FF:001004">
    <property type="entry name" value="Usherin"/>
    <property type="match status" value="1"/>
</dbReference>
<evidence type="ECO:0000256" key="6">
    <source>
        <dbReference type="ARBA" id="ARBA00023157"/>
    </source>
</evidence>
<dbReference type="Pfam" id="PF00053">
    <property type="entry name" value="EGF_laminin"/>
    <property type="match status" value="10"/>
</dbReference>
<dbReference type="InterPro" id="IPR013783">
    <property type="entry name" value="Ig-like_fold"/>
</dbReference>
<feature type="domain" description="Laminin EGF-like" evidence="15">
    <location>
        <begin position="982"/>
        <end position="1032"/>
    </location>
</feature>
<feature type="domain" description="Fibronectin type-III" evidence="16">
    <location>
        <begin position="2242"/>
        <end position="2327"/>
    </location>
</feature>
<feature type="chain" id="PRO_5029858381" evidence="13">
    <location>
        <begin position="23"/>
        <end position="5182"/>
    </location>
</feature>
<evidence type="ECO:0000256" key="11">
    <source>
        <dbReference type="PROSITE-ProRule" id="PRU00460"/>
    </source>
</evidence>
<dbReference type="EMBL" id="CAJFCJ010000019">
    <property type="protein sequence ID" value="CAD5123124.1"/>
    <property type="molecule type" value="Genomic_DNA"/>
</dbReference>
<feature type="disulfide bond" evidence="11">
    <location>
        <begin position="984"/>
        <end position="1001"/>
    </location>
</feature>
<dbReference type="CDD" id="cd00055">
    <property type="entry name" value="EGF_Lam"/>
    <property type="match status" value="10"/>
</dbReference>
<feature type="domain" description="Fibronectin type-III" evidence="16">
    <location>
        <begin position="1038"/>
        <end position="1120"/>
    </location>
</feature>
<feature type="signal peptide" evidence="13">
    <location>
        <begin position="1"/>
        <end position="22"/>
    </location>
</feature>
<feature type="domain" description="Fibronectin type-III" evidence="16">
    <location>
        <begin position="3501"/>
        <end position="3592"/>
    </location>
</feature>
<comment type="caution">
    <text evidence="11">Lacks conserved residue(s) required for the propagation of feature annotation.</text>
</comment>
<feature type="disulfide bond" evidence="11">
    <location>
        <begin position="632"/>
        <end position="641"/>
    </location>
</feature>
<feature type="domain" description="Laminin N-terminal" evidence="17">
    <location>
        <begin position="272"/>
        <end position="485"/>
    </location>
</feature>
<dbReference type="OrthoDB" id="9998666at2759"/>
<keyword evidence="7" id="KW-0325">Glycoprotein</keyword>
<dbReference type="Pfam" id="PF02210">
    <property type="entry name" value="Laminin_G_2"/>
    <property type="match status" value="2"/>
</dbReference>
<evidence type="ECO:0000256" key="2">
    <source>
        <dbReference type="ARBA" id="ARBA00004613"/>
    </source>
</evidence>
<keyword evidence="12" id="KW-1133">Transmembrane helix</keyword>
<dbReference type="GO" id="GO:0005576">
    <property type="term" value="C:extracellular region"/>
    <property type="evidence" value="ECO:0007669"/>
    <property type="project" value="UniProtKB-SubCell"/>
</dbReference>
<feature type="domain" description="Fibronectin type-III" evidence="16">
    <location>
        <begin position="2535"/>
        <end position="2623"/>
    </location>
</feature>
<proteinExistence type="predicted"/>
<feature type="domain" description="Fibronectin type-III" evidence="16">
    <location>
        <begin position="1944"/>
        <end position="2054"/>
    </location>
</feature>
<dbReference type="CDD" id="cd00110">
    <property type="entry name" value="LamG"/>
    <property type="match status" value="2"/>
</dbReference>
<evidence type="ECO:0000259" key="17">
    <source>
        <dbReference type="PROSITE" id="PS51117"/>
    </source>
</evidence>
<feature type="disulfide bond" evidence="11">
    <location>
        <begin position="840"/>
        <end position="849"/>
    </location>
</feature>
<feature type="domain" description="Fibronectin type-III" evidence="16">
    <location>
        <begin position="3017"/>
        <end position="3106"/>
    </location>
</feature>
<feature type="disulfide bond" evidence="11">
    <location>
        <begin position="740"/>
        <end position="749"/>
    </location>
</feature>
<feature type="disulfide bond" evidence="11">
    <location>
        <begin position="766"/>
        <end position="778"/>
    </location>
</feature>
<feature type="domain" description="Laminin G" evidence="14">
    <location>
        <begin position="1487"/>
        <end position="1688"/>
    </location>
</feature>
<keyword evidence="4 13" id="KW-0732">Signal</keyword>
<feature type="domain" description="Fibronectin type-III" evidence="16">
    <location>
        <begin position="4443"/>
        <end position="4535"/>
    </location>
</feature>
<feature type="domain" description="Fibronectin type-III" evidence="16">
    <location>
        <begin position="2437"/>
        <end position="2531"/>
    </location>
</feature>
<name>A0A7I8W3J6_9ANNE</name>
<gene>
    <name evidence="18" type="ORF">DGYR_LOCUS10839</name>
</gene>
<feature type="domain" description="Fibronectin type-III" evidence="16">
    <location>
        <begin position="4157"/>
        <end position="4261"/>
    </location>
</feature>
<evidence type="ECO:0000256" key="1">
    <source>
        <dbReference type="ARBA" id="ARBA00004316"/>
    </source>
</evidence>
<dbReference type="Proteomes" id="UP000549394">
    <property type="component" value="Unassembled WGS sequence"/>
</dbReference>
<keyword evidence="12" id="KW-0812">Transmembrane</keyword>
<feature type="disulfide bond" evidence="11">
    <location>
        <begin position="768"/>
        <end position="785"/>
    </location>
</feature>
<evidence type="ECO:0000259" key="14">
    <source>
        <dbReference type="PROSITE" id="PS50025"/>
    </source>
</evidence>
<keyword evidence="19" id="KW-1185">Reference proteome</keyword>
<dbReference type="Gene3D" id="2.60.120.260">
    <property type="entry name" value="Galactose-binding domain-like"/>
    <property type="match status" value="1"/>
</dbReference>
<evidence type="ECO:0000259" key="15">
    <source>
        <dbReference type="PROSITE" id="PS50027"/>
    </source>
</evidence>
<feature type="domain" description="Fibronectin type-III" evidence="16">
    <location>
        <begin position="4537"/>
        <end position="4633"/>
    </location>
</feature>
<dbReference type="SUPFAM" id="SSF57196">
    <property type="entry name" value="EGF/Laminin"/>
    <property type="match status" value="7"/>
</dbReference>
<keyword evidence="8" id="KW-0966">Cell projection</keyword>
<evidence type="ECO:0000256" key="9">
    <source>
        <dbReference type="ARBA" id="ARBA00023292"/>
    </source>
</evidence>
<keyword evidence="3" id="KW-0964">Secreted</keyword>
<feature type="domain" description="Fibronectin type-III" evidence="16">
    <location>
        <begin position="2922"/>
        <end position="3013"/>
    </location>
</feature>
<feature type="domain" description="Fibronectin type-III" evidence="16">
    <location>
        <begin position="2624"/>
        <end position="2723"/>
    </location>
</feature>
<feature type="disulfide bond" evidence="11">
    <location>
        <begin position="721"/>
        <end position="738"/>
    </location>
</feature>
<feature type="disulfide bond" evidence="11">
    <location>
        <begin position="689"/>
        <end position="698"/>
    </location>
</feature>
<keyword evidence="5" id="KW-0677">Repeat</keyword>
<feature type="domain" description="Fibronectin type-III" evidence="16">
    <location>
        <begin position="2146"/>
        <end position="2241"/>
    </location>
</feature>
<dbReference type="FunFam" id="2.10.25.10:FF:000082">
    <property type="entry name" value="Laminin subunit alpha 1"/>
    <property type="match status" value="1"/>
</dbReference>
<dbReference type="CDD" id="cd00063">
    <property type="entry name" value="FN3"/>
    <property type="match status" value="27"/>
</dbReference>
<feature type="domain" description="Fibronectin type-III" evidence="16">
    <location>
        <begin position="4067"/>
        <end position="4155"/>
    </location>
</feature>
<dbReference type="PRINTS" id="PR00011">
    <property type="entry name" value="EGFLAMININ"/>
</dbReference>
<evidence type="ECO:0000256" key="5">
    <source>
        <dbReference type="ARBA" id="ARBA00022737"/>
    </source>
</evidence>
<feature type="domain" description="Laminin EGF-like" evidence="15">
    <location>
        <begin position="817"/>
        <end position="869"/>
    </location>
</feature>
<feature type="domain" description="Fibronectin type-III" evidence="16">
    <location>
        <begin position="4358"/>
        <end position="4440"/>
    </location>
</feature>
<organism evidence="18 19">
    <name type="scientific">Dimorphilus gyrociliatus</name>
    <dbReference type="NCBI Taxonomy" id="2664684"/>
    <lineage>
        <taxon>Eukaryota</taxon>
        <taxon>Metazoa</taxon>
        <taxon>Spiralia</taxon>
        <taxon>Lophotrochozoa</taxon>
        <taxon>Annelida</taxon>
        <taxon>Polychaeta</taxon>
        <taxon>Polychaeta incertae sedis</taxon>
        <taxon>Dinophilidae</taxon>
        <taxon>Dimorphilus</taxon>
    </lineage>
</organism>
<feature type="domain" description="Fibronectin type-III" evidence="16">
    <location>
        <begin position="2055"/>
        <end position="2145"/>
    </location>
</feature>
<feature type="disulfide bond" evidence="11">
    <location>
        <begin position="982"/>
        <end position="994"/>
    </location>
</feature>
<feature type="domain" description="Fibronectin type-III" evidence="16">
    <location>
        <begin position="3967"/>
        <end position="4066"/>
    </location>
</feature>
<dbReference type="Pfam" id="PF00055">
    <property type="entry name" value="Laminin_N"/>
    <property type="match status" value="1"/>
</dbReference>
<feature type="disulfide bond" evidence="11">
    <location>
        <begin position="719"/>
        <end position="731"/>
    </location>
</feature>
<feature type="disulfide bond" evidence="11">
    <location>
        <begin position="1003"/>
        <end position="1012"/>
    </location>
</feature>
<dbReference type="PROSITE" id="PS51117">
    <property type="entry name" value="LAMININ_NTER"/>
    <property type="match status" value="1"/>
</dbReference>
<dbReference type="SMART" id="SM00282">
    <property type="entry name" value="LamG"/>
    <property type="match status" value="2"/>
</dbReference>
<evidence type="ECO:0000256" key="4">
    <source>
        <dbReference type="ARBA" id="ARBA00022729"/>
    </source>
</evidence>
<evidence type="ECO:0000313" key="18">
    <source>
        <dbReference type="EMBL" id="CAD5123124.1"/>
    </source>
</evidence>
<feature type="domain" description="Laminin EGF-like" evidence="15">
    <location>
        <begin position="662"/>
        <end position="718"/>
    </location>
</feature>
<evidence type="ECO:0000256" key="8">
    <source>
        <dbReference type="ARBA" id="ARBA00023273"/>
    </source>
</evidence>
<dbReference type="PROSITE" id="PS50025">
    <property type="entry name" value="LAM_G_DOMAIN"/>
    <property type="match status" value="2"/>
</dbReference>
<dbReference type="SUPFAM" id="SSF49899">
    <property type="entry name" value="Concanavalin A-like lectins/glucanases"/>
    <property type="match status" value="3"/>
</dbReference>
<comment type="subcellular location">
    <subcellularLocation>
        <location evidence="1">Cell projection</location>
    </subcellularLocation>
    <subcellularLocation>
        <location evidence="2">Secreted</location>
    </subcellularLocation>
</comment>
<dbReference type="Gene3D" id="2.10.25.10">
    <property type="entry name" value="Laminin"/>
    <property type="match status" value="9"/>
</dbReference>
<feature type="domain" description="Fibronectin type-III" evidence="16">
    <location>
        <begin position="1332"/>
        <end position="1438"/>
    </location>
</feature>
<evidence type="ECO:0000256" key="3">
    <source>
        <dbReference type="ARBA" id="ARBA00022525"/>
    </source>
</evidence>
<accession>A0A7I8W3J6</accession>
<evidence type="ECO:0000259" key="16">
    <source>
        <dbReference type="PROSITE" id="PS50853"/>
    </source>
</evidence>